<proteinExistence type="predicted"/>
<keyword evidence="2" id="KW-1185">Reference proteome</keyword>
<sequence length="151" mass="17364">MNRALIRTVQPARQALLGVRFQSQYKAKLYVDPEPQIGDYPNLPHRFAEDRPQRGWWDRQMRRNFGEPILEQDEIFNMWAPTRYASPGWKRVTKMWVGVIGTIGTVYYLIAKTRPEPVAVRAFYPGNGLKEELGGVPTRTIQDSVEQASSA</sequence>
<accession>A0ACC1J172</accession>
<dbReference type="EMBL" id="JANBPW010004988">
    <property type="protein sequence ID" value="KAJ1933630.1"/>
    <property type="molecule type" value="Genomic_DNA"/>
</dbReference>
<gene>
    <name evidence="1" type="ORF">FBU59_005966</name>
</gene>
<dbReference type="Proteomes" id="UP001150603">
    <property type="component" value="Unassembled WGS sequence"/>
</dbReference>
<comment type="caution">
    <text evidence="1">The sequence shown here is derived from an EMBL/GenBank/DDBJ whole genome shotgun (WGS) entry which is preliminary data.</text>
</comment>
<name>A0ACC1J172_9FUNG</name>
<reference evidence="1" key="1">
    <citation type="submission" date="2022-07" db="EMBL/GenBank/DDBJ databases">
        <title>Phylogenomic reconstructions and comparative analyses of Kickxellomycotina fungi.</title>
        <authorList>
            <person name="Reynolds N.K."/>
            <person name="Stajich J.E."/>
            <person name="Barry K."/>
            <person name="Grigoriev I.V."/>
            <person name="Crous P."/>
            <person name="Smith M.E."/>
        </authorList>
    </citation>
    <scope>NUCLEOTIDE SEQUENCE</scope>
    <source>
        <strain evidence="1">NRRL 5244</strain>
    </source>
</reference>
<protein>
    <submittedName>
        <fullName evidence="1">Uncharacterized protein</fullName>
    </submittedName>
</protein>
<evidence type="ECO:0000313" key="1">
    <source>
        <dbReference type="EMBL" id="KAJ1933630.1"/>
    </source>
</evidence>
<evidence type="ECO:0000313" key="2">
    <source>
        <dbReference type="Proteomes" id="UP001150603"/>
    </source>
</evidence>
<organism evidence="1 2">
    <name type="scientific">Linderina macrospora</name>
    <dbReference type="NCBI Taxonomy" id="4868"/>
    <lineage>
        <taxon>Eukaryota</taxon>
        <taxon>Fungi</taxon>
        <taxon>Fungi incertae sedis</taxon>
        <taxon>Zoopagomycota</taxon>
        <taxon>Kickxellomycotina</taxon>
        <taxon>Kickxellomycetes</taxon>
        <taxon>Kickxellales</taxon>
        <taxon>Kickxellaceae</taxon>
        <taxon>Linderina</taxon>
    </lineage>
</organism>